<dbReference type="GO" id="GO:0031250">
    <property type="term" value="C:anaerobic ribonucleoside-triphosphate reductase complex"/>
    <property type="evidence" value="ECO:0007669"/>
    <property type="project" value="TreeGrafter"/>
</dbReference>
<evidence type="ECO:0000256" key="11">
    <source>
        <dbReference type="ARBA" id="ARBA00076653"/>
    </source>
</evidence>
<dbReference type="NCBIfam" id="TIGR02487">
    <property type="entry name" value="NrdD"/>
    <property type="match status" value="1"/>
</dbReference>
<dbReference type="Gene3D" id="3.20.70.20">
    <property type="match status" value="1"/>
</dbReference>
<dbReference type="GO" id="GO:0008998">
    <property type="term" value="F:ribonucleoside-triphosphate reductase (thioredoxin) activity"/>
    <property type="evidence" value="ECO:0007669"/>
    <property type="project" value="InterPro"/>
</dbReference>
<dbReference type="SUPFAM" id="SSF51998">
    <property type="entry name" value="PFL-like glycyl radical enzymes"/>
    <property type="match status" value="1"/>
</dbReference>
<comment type="catalytic activity">
    <reaction evidence="7">
        <text>a ribonucleoside 5'-triphosphate + formate + H(+) = a 2'-deoxyribonucleoside 5'-triphosphate + CO2 + H2O</text>
        <dbReference type="Rhea" id="RHEA:51476"/>
        <dbReference type="ChEBI" id="CHEBI:15377"/>
        <dbReference type="ChEBI" id="CHEBI:15378"/>
        <dbReference type="ChEBI" id="CHEBI:15740"/>
        <dbReference type="ChEBI" id="CHEBI:16526"/>
        <dbReference type="ChEBI" id="CHEBI:61557"/>
        <dbReference type="ChEBI" id="CHEBI:61560"/>
        <dbReference type="EC" id="1.1.98.6"/>
    </reaction>
</comment>
<dbReference type="PROSITE" id="PS00850">
    <property type="entry name" value="GLY_RADICAL_1"/>
    <property type="match status" value="1"/>
</dbReference>
<evidence type="ECO:0000256" key="9">
    <source>
        <dbReference type="ARBA" id="ARBA00066997"/>
    </source>
</evidence>
<evidence type="ECO:0000256" key="3">
    <source>
        <dbReference type="ARBA" id="ARBA00022818"/>
    </source>
</evidence>
<feature type="modified residue" description="Glycine radical" evidence="13">
    <location>
        <position position="681"/>
    </location>
</feature>
<comment type="similarity">
    <text evidence="8">Belongs to the anaerobic ribonucleoside-triphosphate reductase family.</text>
</comment>
<keyword evidence="4" id="KW-0862">Zinc</keyword>
<keyword evidence="6 16" id="KW-0560">Oxidoreductase</keyword>
<evidence type="ECO:0000256" key="12">
    <source>
        <dbReference type="PROSITE-ProRule" id="PRU00492"/>
    </source>
</evidence>
<keyword evidence="5 12" id="KW-0067">ATP-binding</keyword>
<evidence type="ECO:0000256" key="6">
    <source>
        <dbReference type="ARBA" id="ARBA00023002"/>
    </source>
</evidence>
<dbReference type="PROSITE" id="PS51161">
    <property type="entry name" value="ATP_CONE"/>
    <property type="match status" value="1"/>
</dbReference>
<accession>A0A0B1RFD4</accession>
<evidence type="ECO:0000256" key="10">
    <source>
        <dbReference type="ARBA" id="ARBA00070645"/>
    </source>
</evidence>
<evidence type="ECO:0000256" key="8">
    <source>
        <dbReference type="ARBA" id="ARBA00061108"/>
    </source>
</evidence>
<dbReference type="NCBIfam" id="NF006732">
    <property type="entry name" value="PRK09263.1"/>
    <property type="match status" value="1"/>
</dbReference>
<keyword evidence="2 12" id="KW-0547">Nucleotide-binding</keyword>
<proteinExistence type="inferred from homology"/>
<dbReference type="EC" id="1.1.98.6" evidence="9"/>
<feature type="domain" description="ATP-cone" evidence="15">
    <location>
        <begin position="3"/>
        <end position="92"/>
    </location>
</feature>
<dbReference type="RefSeq" id="WP_039327596.1">
    <property type="nucleotide sequence ID" value="NZ_JTJJ01000006.1"/>
</dbReference>
<dbReference type="Proteomes" id="UP000030853">
    <property type="component" value="Unassembled WGS sequence"/>
</dbReference>
<dbReference type="Pfam" id="PF03477">
    <property type="entry name" value="ATP-cone"/>
    <property type="match status" value="1"/>
</dbReference>
<feature type="domain" description="Glycine radical" evidence="14">
    <location>
        <begin position="583"/>
        <end position="708"/>
    </location>
</feature>
<comment type="caution">
    <text evidence="16">The sequence shown here is derived from an EMBL/GenBank/DDBJ whole genome shotgun (WGS) entry which is preliminary data.</text>
</comment>
<dbReference type="InterPro" id="IPR005144">
    <property type="entry name" value="ATP-cone_dom"/>
</dbReference>
<dbReference type="PROSITE" id="PS51149">
    <property type="entry name" value="GLY_RADICAL_2"/>
    <property type="match status" value="1"/>
</dbReference>
<evidence type="ECO:0000259" key="14">
    <source>
        <dbReference type="PROSITE" id="PS51149"/>
    </source>
</evidence>
<dbReference type="PANTHER" id="PTHR21075">
    <property type="entry name" value="ANAEROBIC RIBONUCLEOSIDE-TRIPHOSPHATE REDUCTASE"/>
    <property type="match status" value="1"/>
</dbReference>
<reference evidence="16 17" key="1">
    <citation type="submission" date="2014-11" db="EMBL/GenBank/DDBJ databases">
        <title>Genome sequencing of Pantoea rodasii ND03.</title>
        <authorList>
            <person name="Muhamad Yunos N.Y."/>
            <person name="Chan K.-G."/>
        </authorList>
    </citation>
    <scope>NUCLEOTIDE SEQUENCE [LARGE SCALE GENOMIC DNA]</scope>
    <source>
        <strain evidence="16 17">ND03</strain>
    </source>
</reference>
<dbReference type="GO" id="GO:0009265">
    <property type="term" value="P:2'-deoxyribonucleotide biosynthetic process"/>
    <property type="evidence" value="ECO:0007669"/>
    <property type="project" value="TreeGrafter"/>
</dbReference>
<evidence type="ECO:0000256" key="2">
    <source>
        <dbReference type="ARBA" id="ARBA00022741"/>
    </source>
</evidence>
<dbReference type="Pfam" id="PF13597">
    <property type="entry name" value="NRDD"/>
    <property type="match status" value="1"/>
</dbReference>
<dbReference type="GO" id="GO:0004748">
    <property type="term" value="F:ribonucleoside-diphosphate reductase activity, thioredoxin disulfide as acceptor"/>
    <property type="evidence" value="ECO:0007669"/>
    <property type="project" value="TreeGrafter"/>
</dbReference>
<gene>
    <name evidence="16" type="ORF">QU24_01375</name>
</gene>
<dbReference type="AlphaFoldDB" id="A0A0B1RFD4"/>
<dbReference type="FunFam" id="3.20.70.20:FF:000006">
    <property type="entry name" value="Anaerobic ribonucleoside-triphosphate reductase NrdD"/>
    <property type="match status" value="1"/>
</dbReference>
<dbReference type="GO" id="GO:0046872">
    <property type="term" value="F:metal ion binding"/>
    <property type="evidence" value="ECO:0007669"/>
    <property type="project" value="UniProtKB-KW"/>
</dbReference>
<dbReference type="InterPro" id="IPR012833">
    <property type="entry name" value="NrdD"/>
</dbReference>
<evidence type="ECO:0000256" key="5">
    <source>
        <dbReference type="ARBA" id="ARBA00022840"/>
    </source>
</evidence>
<dbReference type="InterPro" id="IPR001150">
    <property type="entry name" value="Gly_radical"/>
</dbReference>
<evidence type="ECO:0000313" key="16">
    <source>
        <dbReference type="EMBL" id="KHJ69917.1"/>
    </source>
</evidence>
<dbReference type="PANTHER" id="PTHR21075:SF0">
    <property type="entry name" value="ANAEROBIC RIBONUCLEOSIDE-TRIPHOSPHATE REDUCTASE"/>
    <property type="match status" value="1"/>
</dbReference>
<dbReference type="CDD" id="cd01675">
    <property type="entry name" value="RNR_III"/>
    <property type="match status" value="1"/>
</dbReference>
<keyword evidence="1" id="KW-0479">Metal-binding</keyword>
<evidence type="ECO:0000259" key="15">
    <source>
        <dbReference type="PROSITE" id="PS51161"/>
    </source>
</evidence>
<name>A0A0B1RFD4_9GAMM</name>
<evidence type="ECO:0000313" key="17">
    <source>
        <dbReference type="Proteomes" id="UP000030853"/>
    </source>
</evidence>
<dbReference type="GO" id="GO:0006260">
    <property type="term" value="P:DNA replication"/>
    <property type="evidence" value="ECO:0007669"/>
    <property type="project" value="InterPro"/>
</dbReference>
<evidence type="ECO:0000256" key="1">
    <source>
        <dbReference type="ARBA" id="ARBA00022723"/>
    </source>
</evidence>
<evidence type="ECO:0000256" key="4">
    <source>
        <dbReference type="ARBA" id="ARBA00022833"/>
    </source>
</evidence>
<evidence type="ECO:0000256" key="7">
    <source>
        <dbReference type="ARBA" id="ARBA00051172"/>
    </source>
</evidence>
<dbReference type="EMBL" id="JTJJ01000006">
    <property type="protein sequence ID" value="KHJ69917.1"/>
    <property type="molecule type" value="Genomic_DNA"/>
</dbReference>
<sequence>MATVVIKRDGCRVPFEAQRIELAVQAAAQAAQIDDAAWCSQVAMQVSQQLADRAEVDIRDIQCAVEETLMAGRWPQLARAYIEYRHDRDLAREQRGKLHHAIRGLVEQTNAALLNENANKDSKVIPTQRDLLAGIVAKHYAQQQLLPRDVVLAHERGEIHYHDLDYSPFFPMFNCMLIDLQGMLNNGFKMGNAEIEPPKSIATATAVTAQIIAQVASHIYGGTTINRIDEVLAPFVNLSLEKHRAVAHAWQIPDAEAYARVRTEKECYDAFQSLEYEVNTLHTANGQTPFVTFGFGLGTDWAARLIQQSILRNRIAGLGKNHKTAVFPKLVFAIREGVNRRPGDFNYDIKQLALECASKRMYPDILNYDKVVEITGSFKTPMGCRSFLGVYEENGEQIHEGRNNIGVISLNLPRIALEAKGNEAHFWLLLDERLALAKRALMTRIARLEKTKARVAPILYMEGACGVRLNADDEVGEIFRHGRASISLGYIGLHETLNALSGNEVHPYDAPHLREKGIAIVQHLRDAVDAWKTETGYGFSLYSTPSENLCDRFCRLDAAEFGVVPGVTDKGYYTNSFHLDVEKKVNPYDKIDFEAPYPALANGGFICYGEYPNIQHNLKALEDVWDYSYHRVPYYGTNTPIDECYECGFSGEFSCTSKGFTCPCCGNHDPARVSVTRRVCGYLGSPDARPFNAGKQEEVQRRVKHLESGQLG</sequence>
<keyword evidence="3 13" id="KW-0556">Organic radical</keyword>
<dbReference type="GO" id="GO:0005524">
    <property type="term" value="F:ATP binding"/>
    <property type="evidence" value="ECO:0007669"/>
    <property type="project" value="UniProtKB-UniRule"/>
</dbReference>
<organism evidence="16 17">
    <name type="scientific">Pantoea rodasii</name>
    <dbReference type="NCBI Taxonomy" id="1076549"/>
    <lineage>
        <taxon>Bacteria</taxon>
        <taxon>Pseudomonadati</taxon>
        <taxon>Pseudomonadota</taxon>
        <taxon>Gammaproteobacteria</taxon>
        <taxon>Enterobacterales</taxon>
        <taxon>Erwiniaceae</taxon>
        <taxon>Pantoea</taxon>
    </lineage>
</organism>
<evidence type="ECO:0000256" key="13">
    <source>
        <dbReference type="PROSITE-ProRule" id="PRU00493"/>
    </source>
</evidence>
<protein>
    <recommendedName>
        <fullName evidence="10">Anaerobic ribonucleoside-triphosphate reductase</fullName>
        <ecNumber evidence="9">1.1.98.6</ecNumber>
    </recommendedName>
    <alternativeName>
        <fullName evidence="11">Class III ribonucleoside-triphosphate reductase</fullName>
    </alternativeName>
</protein>
<dbReference type="InterPro" id="IPR019777">
    <property type="entry name" value="Form_AcTrfase_GR_CS"/>
</dbReference>